<name>A0ABT0HIA6_9BACT</name>
<keyword evidence="4" id="KW-1185">Reference proteome</keyword>
<dbReference type="EMBL" id="JALPRF010000001">
    <property type="protein sequence ID" value="MCK8491891.1"/>
    <property type="molecule type" value="Genomic_DNA"/>
</dbReference>
<evidence type="ECO:0000313" key="4">
    <source>
        <dbReference type="Proteomes" id="UP001202180"/>
    </source>
</evidence>
<accession>A0ABT0HIA6</accession>
<comment type="caution">
    <text evidence="3">The sequence shown here is derived from an EMBL/GenBank/DDBJ whole genome shotgun (WGS) entry which is preliminary data.</text>
</comment>
<dbReference type="Proteomes" id="UP001202180">
    <property type="component" value="Unassembled WGS sequence"/>
</dbReference>
<organism evidence="3 4">
    <name type="scientific">Spirosoma liriopis</name>
    <dbReference type="NCBI Taxonomy" id="2937440"/>
    <lineage>
        <taxon>Bacteria</taxon>
        <taxon>Pseudomonadati</taxon>
        <taxon>Bacteroidota</taxon>
        <taxon>Cytophagia</taxon>
        <taxon>Cytophagales</taxon>
        <taxon>Cytophagaceae</taxon>
        <taxon>Spirosoma</taxon>
    </lineage>
</organism>
<dbReference type="RefSeq" id="WP_248476485.1">
    <property type="nucleotide sequence ID" value="NZ_JALPRF010000001.1"/>
</dbReference>
<proteinExistence type="predicted"/>
<evidence type="ECO:0000256" key="2">
    <source>
        <dbReference type="SAM" id="SignalP"/>
    </source>
</evidence>
<evidence type="ECO:0000256" key="1">
    <source>
        <dbReference type="SAM" id="MobiDB-lite"/>
    </source>
</evidence>
<feature type="signal peptide" evidence="2">
    <location>
        <begin position="1"/>
        <end position="22"/>
    </location>
</feature>
<sequence>MRFGFNGFAVLTFLALTGCATSRPTVSNNSSINYNSYNEDLAATRPVYNASPAGRSPTATRPATPAPVSPPATASPRKNDVSKPAVPVEALHVNRKLDMVIDTLAVKNRAVRYAPGYRIQVYVGNQRQEIDKIKLLIYQNFPELSPYLTYNQPTYKLKVGDFMRRIDAERYYASIRQLLPSSQLQPDKVEIRRSLSIK</sequence>
<gene>
    <name evidence="3" type="ORF">M0L20_08525</name>
</gene>
<reference evidence="3 4" key="1">
    <citation type="submission" date="2022-04" db="EMBL/GenBank/DDBJ databases">
        <title>Spirosoma sp. strain RP8 genome sequencing and assembly.</title>
        <authorList>
            <person name="Jung Y."/>
        </authorList>
    </citation>
    <scope>NUCLEOTIDE SEQUENCE [LARGE SCALE GENOMIC DNA]</scope>
    <source>
        <strain evidence="3 4">RP8</strain>
    </source>
</reference>
<feature type="region of interest" description="Disordered" evidence="1">
    <location>
        <begin position="48"/>
        <end position="85"/>
    </location>
</feature>
<evidence type="ECO:0000313" key="3">
    <source>
        <dbReference type="EMBL" id="MCK8491891.1"/>
    </source>
</evidence>
<feature type="compositionally biased region" description="Low complexity" evidence="1">
    <location>
        <begin position="52"/>
        <end position="63"/>
    </location>
</feature>
<keyword evidence="2" id="KW-0732">Signal</keyword>
<feature type="chain" id="PRO_5046269978" evidence="2">
    <location>
        <begin position="23"/>
        <end position="198"/>
    </location>
</feature>
<dbReference type="PROSITE" id="PS51257">
    <property type="entry name" value="PROKAR_LIPOPROTEIN"/>
    <property type="match status" value="1"/>
</dbReference>
<protein>
    <submittedName>
        <fullName evidence="3">SPOR domain-containing protein</fullName>
    </submittedName>
</protein>